<feature type="compositionally biased region" description="Polar residues" evidence="1">
    <location>
        <begin position="126"/>
        <end position="136"/>
    </location>
</feature>
<keyword evidence="2" id="KW-1185">Reference proteome</keyword>
<feature type="compositionally biased region" description="Basic and acidic residues" evidence="1">
    <location>
        <begin position="100"/>
        <end position="114"/>
    </location>
</feature>
<reference evidence="3" key="1">
    <citation type="submission" date="2022-11" db="UniProtKB">
        <authorList>
            <consortium name="WormBaseParasite"/>
        </authorList>
    </citation>
    <scope>IDENTIFICATION</scope>
</reference>
<accession>A0A914Z418</accession>
<organism evidence="2 3">
    <name type="scientific">Panagrolaimus superbus</name>
    <dbReference type="NCBI Taxonomy" id="310955"/>
    <lineage>
        <taxon>Eukaryota</taxon>
        <taxon>Metazoa</taxon>
        <taxon>Ecdysozoa</taxon>
        <taxon>Nematoda</taxon>
        <taxon>Chromadorea</taxon>
        <taxon>Rhabditida</taxon>
        <taxon>Tylenchina</taxon>
        <taxon>Panagrolaimomorpha</taxon>
        <taxon>Panagrolaimoidea</taxon>
        <taxon>Panagrolaimidae</taxon>
        <taxon>Panagrolaimus</taxon>
    </lineage>
</organism>
<evidence type="ECO:0000313" key="2">
    <source>
        <dbReference type="Proteomes" id="UP000887577"/>
    </source>
</evidence>
<name>A0A914Z418_9BILA</name>
<proteinExistence type="predicted"/>
<dbReference type="WBParaSite" id="PSU_v2.g6746.t1">
    <property type="protein sequence ID" value="PSU_v2.g6746.t1"/>
    <property type="gene ID" value="PSU_v2.g6746"/>
</dbReference>
<feature type="region of interest" description="Disordered" evidence="1">
    <location>
        <begin position="165"/>
        <end position="207"/>
    </location>
</feature>
<dbReference type="Proteomes" id="UP000887577">
    <property type="component" value="Unplaced"/>
</dbReference>
<feature type="region of interest" description="Disordered" evidence="1">
    <location>
        <begin position="83"/>
        <end position="146"/>
    </location>
</feature>
<evidence type="ECO:0000313" key="3">
    <source>
        <dbReference type="WBParaSite" id="PSU_v2.g6746.t1"/>
    </source>
</evidence>
<evidence type="ECO:0000256" key="1">
    <source>
        <dbReference type="SAM" id="MobiDB-lite"/>
    </source>
</evidence>
<protein>
    <submittedName>
        <fullName evidence="3">Uncharacterized protein</fullName>
    </submittedName>
</protein>
<feature type="compositionally biased region" description="Basic and acidic residues" evidence="1">
    <location>
        <begin position="51"/>
        <end position="62"/>
    </location>
</feature>
<feature type="region of interest" description="Disordered" evidence="1">
    <location>
        <begin position="34"/>
        <end position="62"/>
    </location>
</feature>
<sequence length="300" mass="33976">MPAPPLIVRKEKVVETTKTETELNVARILQNHLKEELKTPKTGEITQPPPKAEKSGVDKDVEKTVTIDEDVIPVAAEVTIEADEIEANVEHQTNVIEIPSDIHEPPSHSHETRPNSETTETDSHPNDSSSSTTTEEQPNRNKRVRSRTSRYIEFVVEEDEIVEEPVSKKNRKRKSILDQSPKNANLDDEYVPARRSKSGTRLPTTDEPCDPKIDYDCKIEGVEKIFDNVLEELLIEKIALTNACEIANTAIMAKSEKLKNECQKYIFENLRNNATLRNYVALNKEMKDEICAELAAKHNE</sequence>
<dbReference type="AlphaFoldDB" id="A0A914Z418"/>